<dbReference type="InterPro" id="IPR036388">
    <property type="entry name" value="WH-like_DNA-bd_sf"/>
</dbReference>
<evidence type="ECO:0000313" key="8">
    <source>
        <dbReference type="EMBL" id="CAK0793610.1"/>
    </source>
</evidence>
<dbReference type="PROSITE" id="PS51194">
    <property type="entry name" value="HELICASE_CTER"/>
    <property type="match status" value="1"/>
</dbReference>
<comment type="catalytic activity">
    <reaction evidence="4">
        <text>Couples ATP hydrolysis with the unwinding of duplex DNA by translocating in the 3'-5' direction.</text>
        <dbReference type="EC" id="5.6.2.4"/>
    </reaction>
</comment>
<evidence type="ECO:0000259" key="7">
    <source>
        <dbReference type="PROSITE" id="PS51194"/>
    </source>
</evidence>
<dbReference type="Proteomes" id="UP001189429">
    <property type="component" value="Unassembled WGS sequence"/>
</dbReference>
<comment type="caution">
    <text evidence="8">The sequence shown here is derived from an EMBL/GenBank/DDBJ whole genome shotgun (WGS) entry which is preliminary data.</text>
</comment>
<dbReference type="Pfam" id="PF00271">
    <property type="entry name" value="Helicase_C"/>
    <property type="match status" value="1"/>
</dbReference>
<dbReference type="InterPro" id="IPR001650">
    <property type="entry name" value="Helicase_C-like"/>
</dbReference>
<evidence type="ECO:0000256" key="5">
    <source>
        <dbReference type="ARBA" id="ARBA00034808"/>
    </source>
</evidence>
<evidence type="ECO:0000256" key="6">
    <source>
        <dbReference type="SAM" id="MobiDB-lite"/>
    </source>
</evidence>
<dbReference type="EC" id="5.6.2.4" evidence="5"/>
<dbReference type="Pfam" id="PF16124">
    <property type="entry name" value="RecQ_Zn_bind"/>
    <property type="match status" value="1"/>
</dbReference>
<dbReference type="PANTHER" id="PTHR13710">
    <property type="entry name" value="DNA HELICASE RECQ FAMILY MEMBER"/>
    <property type="match status" value="1"/>
</dbReference>
<keyword evidence="9" id="KW-1185">Reference proteome</keyword>
<accession>A0ABN9PKR5</accession>
<dbReference type="InterPro" id="IPR006694">
    <property type="entry name" value="Fatty_acid_hydroxylase"/>
</dbReference>
<dbReference type="SMART" id="SM00490">
    <property type="entry name" value="HELICc"/>
    <property type="match status" value="1"/>
</dbReference>
<dbReference type="InterPro" id="IPR032284">
    <property type="entry name" value="RecQ_Zn-bd"/>
</dbReference>
<evidence type="ECO:0000256" key="4">
    <source>
        <dbReference type="ARBA" id="ARBA00034617"/>
    </source>
</evidence>
<evidence type="ECO:0000256" key="1">
    <source>
        <dbReference type="ARBA" id="ARBA00005446"/>
    </source>
</evidence>
<organism evidence="8 9">
    <name type="scientific">Prorocentrum cordatum</name>
    <dbReference type="NCBI Taxonomy" id="2364126"/>
    <lineage>
        <taxon>Eukaryota</taxon>
        <taxon>Sar</taxon>
        <taxon>Alveolata</taxon>
        <taxon>Dinophyceae</taxon>
        <taxon>Prorocentrales</taxon>
        <taxon>Prorocentraceae</taxon>
        <taxon>Prorocentrum</taxon>
    </lineage>
</organism>
<feature type="compositionally biased region" description="Low complexity" evidence="6">
    <location>
        <begin position="487"/>
        <end position="507"/>
    </location>
</feature>
<evidence type="ECO:0000256" key="3">
    <source>
        <dbReference type="ARBA" id="ARBA00023235"/>
    </source>
</evidence>
<evidence type="ECO:0000313" key="9">
    <source>
        <dbReference type="Proteomes" id="UP001189429"/>
    </source>
</evidence>
<comment type="similarity">
    <text evidence="1">Belongs to the helicase family. RecQ subfamily.</text>
</comment>
<dbReference type="PANTHER" id="PTHR13710:SF105">
    <property type="entry name" value="ATP-DEPENDENT DNA HELICASE Q1"/>
    <property type="match status" value="1"/>
</dbReference>
<keyword evidence="3" id="KW-0413">Isomerase</keyword>
<evidence type="ECO:0000256" key="2">
    <source>
        <dbReference type="ARBA" id="ARBA00023125"/>
    </source>
</evidence>
<dbReference type="Gene3D" id="1.10.10.10">
    <property type="entry name" value="Winged helix-like DNA-binding domain superfamily/Winged helix DNA-binding domain"/>
    <property type="match status" value="1"/>
</dbReference>
<feature type="region of interest" description="Disordered" evidence="6">
    <location>
        <begin position="487"/>
        <end position="527"/>
    </location>
</feature>
<name>A0ABN9PKR5_9DINO</name>
<gene>
    <name evidence="8" type="ORF">PCOR1329_LOCUS3854</name>
</gene>
<reference evidence="8" key="1">
    <citation type="submission" date="2023-10" db="EMBL/GenBank/DDBJ databases">
        <authorList>
            <person name="Chen Y."/>
            <person name="Shah S."/>
            <person name="Dougan E. K."/>
            <person name="Thang M."/>
            <person name="Chan C."/>
        </authorList>
    </citation>
    <scope>NUCLEOTIDE SEQUENCE [LARGE SCALE GENOMIC DNA]</scope>
</reference>
<dbReference type="EMBL" id="CAUYUJ010001002">
    <property type="protein sequence ID" value="CAK0793610.1"/>
    <property type="molecule type" value="Genomic_DNA"/>
</dbReference>
<sequence>MLYGRFHKRHHEHKAPGLHTNFHFTVPDLFIEGVLPIVAALFSLRPLLGVFPKPVEMGLLHVCLQWYEIGSHSGKPVPTVSYLPPLAPLYRAVFGDVDKRNVEFHHAHHALTHCNYGITQWLDHALGTGELTRRSCVRHWLPPRRHLVARGCAFGEARQGECQVVVATVAFGMGIDKRDVRLVCHTCVPSSMERYHQEIGRAGRDGSPCRCVLWYSPADVQRLRKMASKKHEQEQIDLASRFCGDGSVCRRAALLAYFGEQHQAQRCDACDVCSRRQSGGSGSQPQQRQQDLAEAQQLLALAAALQEHGLTAAKLRDAAKGKRLPEATGRAKNLSAAAAAHGAFGALRAHSPDFIERLIDKLKQLGVFVERKERAKGFGKGKRFANLYLALGKEADRLRAGATRVALPAEAGALWNRHPPQHASRQAAIAASIQAAMETATATITQHVDAKMAKVEATLQEHYTAIAEQRESLSQVIATVNLMQSGAASSGGSSASGPTSATRAGSSISAGILPNGPKRGRGADMMDGSNPKLKFSYNAFERHIGVSWSLDFPITFEMFECDRIAREFTQECNRVGMCWIDPRDGSQHTLRVRSDLPHDVRQKKRAFHHLYGKVKAMCENCERWDASARLGVDGFKGQLRISTDDDVWTLVTATPATKRGDVDFFNFTPNIKDCQDWGISAEQIHAAIETSQQEMQDHDEIDYSSE</sequence>
<dbReference type="InterPro" id="IPR027417">
    <property type="entry name" value="P-loop_NTPase"/>
</dbReference>
<feature type="domain" description="Helicase C-terminal" evidence="7">
    <location>
        <begin position="85"/>
        <end position="255"/>
    </location>
</feature>
<dbReference type="Pfam" id="PF04116">
    <property type="entry name" value="FA_hydroxylase"/>
    <property type="match status" value="1"/>
</dbReference>
<keyword evidence="2" id="KW-0238">DNA-binding</keyword>
<dbReference type="SUPFAM" id="SSF52540">
    <property type="entry name" value="P-loop containing nucleoside triphosphate hydrolases"/>
    <property type="match status" value="1"/>
</dbReference>
<dbReference type="Gene3D" id="3.40.50.300">
    <property type="entry name" value="P-loop containing nucleotide triphosphate hydrolases"/>
    <property type="match status" value="1"/>
</dbReference>
<protein>
    <recommendedName>
        <fullName evidence="5">DNA 3'-5' helicase</fullName>
        <ecNumber evidence="5">5.6.2.4</ecNumber>
    </recommendedName>
</protein>
<proteinExistence type="inferred from homology"/>